<comment type="caution">
    <text evidence="3">The sequence shown here is derived from an EMBL/GenBank/DDBJ whole genome shotgun (WGS) entry which is preliminary data.</text>
</comment>
<dbReference type="EMBL" id="PKFO01000001">
    <property type="protein sequence ID" value="PVH18994.1"/>
    <property type="molecule type" value="Genomic_DNA"/>
</dbReference>
<proteinExistence type="predicted"/>
<evidence type="ECO:0000313" key="4">
    <source>
        <dbReference type="Proteomes" id="UP000244309"/>
    </source>
</evidence>
<dbReference type="STRING" id="45357.A0A2V1AMS8"/>
<dbReference type="VEuPathDB" id="FungiDB:CXQ85_001288"/>
<dbReference type="RefSeq" id="XP_025339934.1">
    <property type="nucleotide sequence ID" value="XM_025485003.1"/>
</dbReference>
<gene>
    <name evidence="3" type="ORF">CXQ85_001288</name>
</gene>
<reference evidence="3 4" key="1">
    <citation type="submission" date="2017-12" db="EMBL/GenBank/DDBJ databases">
        <title>Genome Sequence of a Multidrug-Resistant Candida haemulonii Isolate from a Patient with Chronic Leg Ulcers in Israel.</title>
        <authorList>
            <person name="Chow N.A."/>
            <person name="Gade L."/>
            <person name="Batra D."/>
            <person name="Rowe L.A."/>
            <person name="Ben-Ami R."/>
            <person name="Loparev V.N."/>
            <person name="Litvintseva A.P."/>
        </authorList>
    </citation>
    <scope>NUCLEOTIDE SEQUENCE [LARGE SCALE GENOMIC DNA]</scope>
    <source>
        <strain evidence="3 4">B11899</strain>
    </source>
</reference>
<dbReference type="Pfam" id="PF00085">
    <property type="entry name" value="Thioredoxin"/>
    <property type="match status" value="1"/>
</dbReference>
<sequence length="274" mass="30435">MSEVLLELEMILATVKQIDQSVLESIALLEKGVPAGSYKELVASNKARLERTQAVEGYQRQKLRETGNERGADSAGGDSDSDLDELLEELEEDRDESSAQYREARLAELKREFGKIDRAAHELGSDLGQVTNVADEKELMNLVTKADVCMVHFFQPEFARCKAMNEKLVAVAEKHVEVRVLAIKAELAPFLVAKLKIKVLPVVIAYRSGKEVARIVGFEGLGSLSGSDFPVEALETWMFRQRLVNRRALTFAAKNTVSGSIGASNEDDEDDEWY</sequence>
<dbReference type="GeneID" id="37006619"/>
<dbReference type="InterPro" id="IPR013766">
    <property type="entry name" value="Thioredoxin_domain"/>
</dbReference>
<keyword evidence="4" id="KW-1185">Reference proteome</keyword>
<evidence type="ECO:0000256" key="1">
    <source>
        <dbReference type="SAM" id="MobiDB-lite"/>
    </source>
</evidence>
<feature type="region of interest" description="Disordered" evidence="1">
    <location>
        <begin position="54"/>
        <end position="82"/>
    </location>
</feature>
<accession>A0A2V1AMS8</accession>
<feature type="compositionally biased region" description="Basic and acidic residues" evidence="1">
    <location>
        <begin position="62"/>
        <end position="72"/>
    </location>
</feature>
<organism evidence="3 4">
    <name type="scientific">Candidozyma haemuli</name>
    <dbReference type="NCBI Taxonomy" id="45357"/>
    <lineage>
        <taxon>Eukaryota</taxon>
        <taxon>Fungi</taxon>
        <taxon>Dikarya</taxon>
        <taxon>Ascomycota</taxon>
        <taxon>Saccharomycotina</taxon>
        <taxon>Pichiomycetes</taxon>
        <taxon>Metschnikowiaceae</taxon>
        <taxon>Candidozyma</taxon>
    </lineage>
</organism>
<feature type="domain" description="Thioredoxin" evidence="2">
    <location>
        <begin position="135"/>
        <end position="219"/>
    </location>
</feature>
<dbReference type="OrthoDB" id="10257948at2759"/>
<dbReference type="Proteomes" id="UP000244309">
    <property type="component" value="Unassembled WGS sequence"/>
</dbReference>
<dbReference type="Gene3D" id="3.40.30.10">
    <property type="entry name" value="Glutaredoxin"/>
    <property type="match status" value="1"/>
</dbReference>
<dbReference type="PANTHER" id="PTHR21148">
    <property type="entry name" value="THIOREDOXIN DOMAIN-CONTAINING PROTEIN 9"/>
    <property type="match status" value="1"/>
</dbReference>
<evidence type="ECO:0000313" key="3">
    <source>
        <dbReference type="EMBL" id="PVH18994.1"/>
    </source>
</evidence>
<dbReference type="SUPFAM" id="SSF52833">
    <property type="entry name" value="Thioredoxin-like"/>
    <property type="match status" value="1"/>
</dbReference>
<dbReference type="AlphaFoldDB" id="A0A2V1AMS8"/>
<dbReference type="InterPro" id="IPR036249">
    <property type="entry name" value="Thioredoxin-like_sf"/>
</dbReference>
<name>A0A2V1AMS8_9ASCO</name>
<evidence type="ECO:0000259" key="2">
    <source>
        <dbReference type="Pfam" id="PF00085"/>
    </source>
</evidence>
<protein>
    <recommendedName>
        <fullName evidence="2">Thioredoxin domain-containing protein</fullName>
    </recommendedName>
</protein>